<proteinExistence type="predicted"/>
<keyword evidence="3" id="KW-1185">Reference proteome</keyword>
<protein>
    <recommendedName>
        <fullName evidence="1">START domain-containing protein</fullName>
    </recommendedName>
</protein>
<dbReference type="GO" id="GO:0008289">
    <property type="term" value="F:lipid binding"/>
    <property type="evidence" value="ECO:0007669"/>
    <property type="project" value="InterPro"/>
</dbReference>
<reference evidence="3" key="1">
    <citation type="journal article" date="2023" name="Commun. Biol.">
        <title>Genome analysis of Parmales, the sister group of diatoms, reveals the evolutionary specialization of diatoms from phago-mixotrophs to photoautotrophs.</title>
        <authorList>
            <person name="Ban H."/>
            <person name="Sato S."/>
            <person name="Yoshikawa S."/>
            <person name="Yamada K."/>
            <person name="Nakamura Y."/>
            <person name="Ichinomiya M."/>
            <person name="Sato N."/>
            <person name="Blanc-Mathieu R."/>
            <person name="Endo H."/>
            <person name="Kuwata A."/>
            <person name="Ogata H."/>
        </authorList>
    </citation>
    <scope>NUCLEOTIDE SEQUENCE [LARGE SCALE GENOMIC DNA]</scope>
    <source>
        <strain evidence="3">NIES 3700</strain>
    </source>
</reference>
<organism evidence="2 3">
    <name type="scientific">Triparma laevis f. longispina</name>
    <dbReference type="NCBI Taxonomy" id="1714387"/>
    <lineage>
        <taxon>Eukaryota</taxon>
        <taxon>Sar</taxon>
        <taxon>Stramenopiles</taxon>
        <taxon>Ochrophyta</taxon>
        <taxon>Bolidophyceae</taxon>
        <taxon>Parmales</taxon>
        <taxon>Triparmaceae</taxon>
        <taxon>Triparma</taxon>
    </lineage>
</organism>
<dbReference type="AlphaFoldDB" id="A0A9W7E889"/>
<dbReference type="Gene3D" id="3.30.530.20">
    <property type="match status" value="1"/>
</dbReference>
<dbReference type="OrthoDB" id="10642606at2759"/>
<dbReference type="Proteomes" id="UP001165122">
    <property type="component" value="Unassembled WGS sequence"/>
</dbReference>
<name>A0A9W7E889_9STRA</name>
<dbReference type="SUPFAM" id="SSF55961">
    <property type="entry name" value="Bet v1-like"/>
    <property type="match status" value="1"/>
</dbReference>
<dbReference type="EMBL" id="BRXW01000647">
    <property type="protein sequence ID" value="GMH72034.1"/>
    <property type="molecule type" value="Genomic_DNA"/>
</dbReference>
<comment type="caution">
    <text evidence="2">The sequence shown here is derived from an EMBL/GenBank/DDBJ whole genome shotgun (WGS) entry which is preliminary data.</text>
</comment>
<evidence type="ECO:0000313" key="3">
    <source>
        <dbReference type="Proteomes" id="UP001165122"/>
    </source>
</evidence>
<sequence length="327" mass="37486">MGKKQGKKWLKSTNAEEFWRCSSGNGPIDQLRVSFPLEAEYADVVKHALRDEAMPKFSFKSEIEMAKNAFKPNIDSSVDEYFLTKTPMFWCNRDFMTRRYVQKNEYSFDVIRKSLTSDQESRYDLPTKLATRGEITLDGLRIESLSGGERCKVTRIMHVDSSEDFLGEDMTQRLLGPRWLRAFVDEYSLFSTDTDDSMSSEASTASSMSNIMTKIFDVVKRKTIGGVLGGGAQCIDIEMTDRNSSFNFDNPMAKSKEKTRTLMPTAGENVKYDMKNFMEDDSTKESRRHDRRQRFINSRIETAKESAKKILKKRAAPKAKGKSMLRV</sequence>
<gene>
    <name evidence="2" type="ORF">TrLO_g6956</name>
</gene>
<dbReference type="InterPro" id="IPR023393">
    <property type="entry name" value="START-like_dom_sf"/>
</dbReference>
<accession>A0A9W7E889</accession>
<dbReference type="InterPro" id="IPR002913">
    <property type="entry name" value="START_lipid-bd_dom"/>
</dbReference>
<evidence type="ECO:0000313" key="2">
    <source>
        <dbReference type="EMBL" id="GMH72034.1"/>
    </source>
</evidence>
<dbReference type="Pfam" id="PF01852">
    <property type="entry name" value="START"/>
    <property type="match status" value="1"/>
</dbReference>
<evidence type="ECO:0000259" key="1">
    <source>
        <dbReference type="Pfam" id="PF01852"/>
    </source>
</evidence>
<feature type="domain" description="START" evidence="1">
    <location>
        <begin position="27"/>
        <end position="163"/>
    </location>
</feature>